<dbReference type="OrthoDB" id="5981545at2759"/>
<dbReference type="EMBL" id="VTPC01006980">
    <property type="protein sequence ID" value="KAF2894432.1"/>
    <property type="molecule type" value="Genomic_DNA"/>
</dbReference>
<dbReference type="AlphaFoldDB" id="A0A8K0GA78"/>
<evidence type="ECO:0000313" key="4">
    <source>
        <dbReference type="EMBL" id="KAF2894432.1"/>
    </source>
</evidence>
<comment type="caution">
    <text evidence="4">The sequence shown here is derived from an EMBL/GenBank/DDBJ whole genome shotgun (WGS) entry which is preliminary data.</text>
</comment>
<feature type="domain" description="C2H2-type" evidence="3">
    <location>
        <begin position="502"/>
        <end position="529"/>
    </location>
</feature>
<protein>
    <recommendedName>
        <fullName evidence="3">C2H2-type domain-containing protein</fullName>
    </recommendedName>
</protein>
<name>A0A8K0GA78_IGNLU</name>
<evidence type="ECO:0000313" key="5">
    <source>
        <dbReference type="Proteomes" id="UP000801492"/>
    </source>
</evidence>
<keyword evidence="1" id="KW-0863">Zinc-finger</keyword>
<dbReference type="PROSITE" id="PS50157">
    <property type="entry name" value="ZINC_FINGER_C2H2_2"/>
    <property type="match status" value="1"/>
</dbReference>
<proteinExistence type="predicted"/>
<organism evidence="4 5">
    <name type="scientific">Ignelater luminosus</name>
    <name type="common">Cucubano</name>
    <name type="synonym">Pyrophorus luminosus</name>
    <dbReference type="NCBI Taxonomy" id="2038154"/>
    <lineage>
        <taxon>Eukaryota</taxon>
        <taxon>Metazoa</taxon>
        <taxon>Ecdysozoa</taxon>
        <taxon>Arthropoda</taxon>
        <taxon>Hexapoda</taxon>
        <taxon>Insecta</taxon>
        <taxon>Pterygota</taxon>
        <taxon>Neoptera</taxon>
        <taxon>Endopterygota</taxon>
        <taxon>Coleoptera</taxon>
        <taxon>Polyphaga</taxon>
        <taxon>Elateriformia</taxon>
        <taxon>Elateroidea</taxon>
        <taxon>Elateridae</taxon>
        <taxon>Agrypninae</taxon>
        <taxon>Pyrophorini</taxon>
        <taxon>Ignelater</taxon>
    </lineage>
</organism>
<reference evidence="4" key="1">
    <citation type="submission" date="2019-08" db="EMBL/GenBank/DDBJ databases">
        <title>The genome of the North American firefly Photinus pyralis.</title>
        <authorList>
            <consortium name="Photinus pyralis genome working group"/>
            <person name="Fallon T.R."/>
            <person name="Sander Lower S.E."/>
            <person name="Weng J.-K."/>
        </authorList>
    </citation>
    <scope>NUCLEOTIDE SEQUENCE</scope>
    <source>
        <strain evidence="4">TRF0915ILg1</strain>
        <tissue evidence="4">Whole body</tissue>
    </source>
</reference>
<keyword evidence="1" id="KW-0862">Zinc</keyword>
<keyword evidence="5" id="KW-1185">Reference proteome</keyword>
<feature type="compositionally biased region" description="Basic residues" evidence="2">
    <location>
        <begin position="403"/>
        <end position="412"/>
    </location>
</feature>
<dbReference type="PROSITE" id="PS00028">
    <property type="entry name" value="ZINC_FINGER_C2H2_1"/>
    <property type="match status" value="1"/>
</dbReference>
<evidence type="ECO:0000256" key="2">
    <source>
        <dbReference type="SAM" id="MobiDB-lite"/>
    </source>
</evidence>
<dbReference type="GO" id="GO:0008270">
    <property type="term" value="F:zinc ion binding"/>
    <property type="evidence" value="ECO:0007669"/>
    <property type="project" value="UniProtKB-KW"/>
</dbReference>
<accession>A0A8K0GA78</accession>
<evidence type="ECO:0000256" key="1">
    <source>
        <dbReference type="PROSITE-ProRule" id="PRU00042"/>
    </source>
</evidence>
<dbReference type="InterPro" id="IPR031885">
    <property type="entry name" value="DUF4764"/>
</dbReference>
<evidence type="ECO:0000259" key="3">
    <source>
        <dbReference type="PROSITE" id="PS50157"/>
    </source>
</evidence>
<dbReference type="Pfam" id="PF15961">
    <property type="entry name" value="DUF4764"/>
    <property type="match status" value="1"/>
</dbReference>
<dbReference type="Proteomes" id="UP000801492">
    <property type="component" value="Unassembled WGS sequence"/>
</dbReference>
<dbReference type="InterPro" id="IPR013087">
    <property type="entry name" value="Znf_C2H2_type"/>
</dbReference>
<gene>
    <name evidence="4" type="ORF">ILUMI_11739</name>
</gene>
<keyword evidence="1" id="KW-0479">Metal-binding</keyword>
<sequence length="882" mass="99134">MENESAATYETAKKDLQSSLELTNTNPAIKPIKHANKAITRRKKVVSAKKPINVHSDKLTEEEAKLLGILSNNDTKSSSAANDNTVLKTAENSSSCTIKQSVVKSKNKHVVRKKSVGTKKIDREQKSKSTVVSYSTILQTNGSSQVVQLTEEDAKALGIFPNGTIIHNATNTVNSTENGIVQNADSIKIEQSTKLANTYIHRKIKKAVNVEKDVTSTNVPNENAEQSSLEINLLPYSPALLQTDVTPQIVQLTKEEATSLGIYVAPNQATSSTKDTKNIVMNTTKDNISHRLNNTNKMVFQQNNTGKVASENNTNEMKNESVKPLGSCENPIEIIKDGEVLHSTQNLSQDYLQQIAKALQFEGATEKCTENGVTENKSPNIIYRVVYPEELDLNPKPTISLKPMKRGRPKKRSLSEDEPEEEEVKPMKNVRTRSGRITRPPKHIKQDFKKIDTSEVDNMETDLKTVEFEPLKTNQPPSATDAPKKLNLLENHQRKRSIAAQFRCPKCQKAYLGHSKMLKHLQKHPDHGPIPEHCKPRLNNDTWNFLIDLSNKNPSGQRGLKFCRELVNFLHNVRILAKVFFKRPTSLDKNMYYVDDALSSVLGIESGNYTLNENELHKEINVLALIKDKNNHNINVGNNENHSDDGIKTLNESFDLDEFVKKCQTDNHNLEENMNFANNEQCTALNGDSNNDFKQDSNEDNADSKSNCILDNINFEQNKINFDAISSSGHNTFNLNCDISSVQNFNEELHKFNEHMMNDFNDRSISENCKSENATTQVVEQNTHEQPTNSELSLHNELLSENSLLNSLPNLRNSVEELMLNNVDSAQVTNLLDNSTSSDEVMNVDQFVNERFKNLTESDLELPNTTLNLDLPSLDLFQFHTS</sequence>
<feature type="region of interest" description="Disordered" evidence="2">
    <location>
        <begin position="397"/>
        <end position="431"/>
    </location>
</feature>